<comment type="subcellular location">
    <subcellularLocation>
        <location evidence="2">Cytoplasm</location>
        <location evidence="2">Cytoskeleton</location>
    </subcellularLocation>
</comment>
<reference evidence="5 6" key="1">
    <citation type="submission" date="2024-08" db="EMBL/GenBank/DDBJ databases">
        <authorList>
            <person name="Cucini C."/>
            <person name="Frati F."/>
        </authorList>
    </citation>
    <scope>NUCLEOTIDE SEQUENCE [LARGE SCALE GENOMIC DNA]</scope>
</reference>
<comment type="function">
    <text evidence="2">Downstream effector molecule involved in the transmission of signals from tyrosine kinase receptors and small GTPases to the actin cytoskeleton. Promotes formation of actin filaments. Part of the WAVE complex that regulates lamellipodia formation. The WAVE complex regulates actin filament reorganization via its interaction with the Arp2/3 complex.</text>
</comment>
<dbReference type="Gene3D" id="6.10.280.150">
    <property type="match status" value="2"/>
</dbReference>
<feature type="compositionally biased region" description="Low complexity" evidence="3">
    <location>
        <begin position="405"/>
        <end position="417"/>
    </location>
</feature>
<gene>
    <name evidence="5" type="ORF">ODALV1_LOCUS6476</name>
</gene>
<organism evidence="5 6">
    <name type="scientific">Orchesella dallaii</name>
    <dbReference type="NCBI Taxonomy" id="48710"/>
    <lineage>
        <taxon>Eukaryota</taxon>
        <taxon>Metazoa</taxon>
        <taxon>Ecdysozoa</taxon>
        <taxon>Arthropoda</taxon>
        <taxon>Hexapoda</taxon>
        <taxon>Collembola</taxon>
        <taxon>Entomobryomorpha</taxon>
        <taxon>Entomobryoidea</taxon>
        <taxon>Orchesellidae</taxon>
        <taxon>Orchesellinae</taxon>
        <taxon>Orchesella</taxon>
    </lineage>
</organism>
<feature type="region of interest" description="Disordered" evidence="3">
    <location>
        <begin position="172"/>
        <end position="211"/>
    </location>
</feature>
<name>A0ABP1Q281_9HEXA</name>
<feature type="domain" description="WH2" evidence="4">
    <location>
        <begin position="483"/>
        <end position="500"/>
    </location>
</feature>
<dbReference type="InterPro" id="IPR028288">
    <property type="entry name" value="SCAR/WAVE_fam"/>
</dbReference>
<dbReference type="SMART" id="SM00246">
    <property type="entry name" value="WH2"/>
    <property type="match status" value="1"/>
</dbReference>
<feature type="compositionally biased region" description="Pro residues" evidence="3">
    <location>
        <begin position="370"/>
        <end position="386"/>
    </location>
</feature>
<comment type="subunit">
    <text evidence="2">Binds actin and the Arp2/3 complex.</text>
</comment>
<evidence type="ECO:0000259" key="4">
    <source>
        <dbReference type="PROSITE" id="PS51082"/>
    </source>
</evidence>
<dbReference type="PROSITE" id="PS51082">
    <property type="entry name" value="WH2"/>
    <property type="match status" value="1"/>
</dbReference>
<dbReference type="InterPro" id="IPR003124">
    <property type="entry name" value="WH2_dom"/>
</dbReference>
<dbReference type="PANTHER" id="PTHR12902">
    <property type="entry name" value="WASP-1"/>
    <property type="match status" value="1"/>
</dbReference>
<evidence type="ECO:0000313" key="6">
    <source>
        <dbReference type="Proteomes" id="UP001642540"/>
    </source>
</evidence>
<feature type="compositionally biased region" description="Pro residues" evidence="3">
    <location>
        <begin position="352"/>
        <end position="363"/>
    </location>
</feature>
<feature type="region of interest" description="Disordered" evidence="3">
    <location>
        <begin position="529"/>
        <end position="552"/>
    </location>
</feature>
<feature type="region of interest" description="Disordered" evidence="3">
    <location>
        <begin position="305"/>
        <end position="459"/>
    </location>
</feature>
<keyword evidence="2" id="KW-0009">Actin-binding</keyword>
<feature type="compositionally biased region" description="Pro residues" evidence="3">
    <location>
        <begin position="438"/>
        <end position="459"/>
    </location>
</feature>
<sequence length="552" mass="60305">MPLGLRRVRPTHVSKNVLPENVRVPNDLEATANGTLANVIRQLSSLSHHAEELFSSLIQAGSEITNRANNLQARMEKLAVKVAELDGDKEELASMQESLNTKPFQSSTLFDQQVVARPTLPPALLKTYHLCGKPPPLDKLNVFRDDGKDGLKFYADPNYFFDLWRQEMLKDSQKGAKKLHKPKNEGRQRQKNRVRQPGNTRERYKNKALQHGELIMSSPEVVRSANVVSEVPDGVLPTEAKTSSGNVRERQARGSIRKHPSSHSGTPTRSMRGVSSRDTLPPPPPPPTELEQTELEILELLQSLNTDSEPNGHASMPPPPPPPGELDEPLPPPPPTPDEEQKLIISTIPEDQLPPPPEAPAPPRLIMRTRPPPPPMMNAPPPPPPTKSESSLRISIDPPPPPPIISDSTLRSSLISDSPPPPPLIMDESSLRSSIISAPPPPPPIMSAPPPPPPFMSAPPSPIVNGSMVKAAKKNVPAPAIDGRSDLLKAIRDGFALRKVEKKEVSGKDDKACKTYCDVASILARRVALEMSDNDSESESEEDSDSWDEASN</sequence>
<keyword evidence="2" id="KW-0206">Cytoskeleton</keyword>
<keyword evidence="6" id="KW-1185">Reference proteome</keyword>
<evidence type="ECO:0000256" key="2">
    <source>
        <dbReference type="RuleBase" id="RU367034"/>
    </source>
</evidence>
<dbReference type="Gene3D" id="1.20.5.340">
    <property type="match status" value="1"/>
</dbReference>
<feature type="compositionally biased region" description="Pro residues" evidence="3">
    <location>
        <begin position="316"/>
        <end position="336"/>
    </location>
</feature>
<dbReference type="EMBL" id="CAXLJM020000020">
    <property type="protein sequence ID" value="CAL8086568.1"/>
    <property type="molecule type" value="Genomic_DNA"/>
</dbReference>
<comment type="caution">
    <text evidence="5">The sequence shown here is derived from an EMBL/GenBank/DDBJ whole genome shotgun (WGS) entry which is preliminary data.</text>
</comment>
<protein>
    <recommendedName>
        <fullName evidence="2">Wiskott-Aldrich syndrome protein family member</fullName>
        <shortName evidence="2">WASP family protein member</shortName>
    </recommendedName>
</protein>
<proteinExistence type="inferred from homology"/>
<keyword evidence="2" id="KW-0963">Cytoplasm</keyword>
<feature type="region of interest" description="Disordered" evidence="3">
    <location>
        <begin position="233"/>
        <end position="290"/>
    </location>
</feature>
<feature type="compositionally biased region" description="Acidic residues" evidence="3">
    <location>
        <begin position="532"/>
        <end position="552"/>
    </location>
</feature>
<dbReference type="CDD" id="cd22057">
    <property type="entry name" value="WH2_WAVE"/>
    <property type="match status" value="1"/>
</dbReference>
<feature type="compositionally biased region" description="Low complexity" evidence="3">
    <location>
        <begin position="425"/>
        <end position="437"/>
    </location>
</feature>
<dbReference type="Proteomes" id="UP001642540">
    <property type="component" value="Unassembled WGS sequence"/>
</dbReference>
<comment type="similarity">
    <text evidence="1 2">Belongs to the SCAR/WAVE family.</text>
</comment>
<accession>A0ABP1Q281</accession>
<dbReference type="PANTHER" id="PTHR12902:SF1">
    <property type="entry name" value="WISKOTT-ALDRICH SYNDROME PROTEIN FAMILY MEMBER"/>
    <property type="match status" value="1"/>
</dbReference>
<evidence type="ECO:0000256" key="1">
    <source>
        <dbReference type="ARBA" id="ARBA00006993"/>
    </source>
</evidence>
<evidence type="ECO:0000256" key="3">
    <source>
        <dbReference type="SAM" id="MobiDB-lite"/>
    </source>
</evidence>
<evidence type="ECO:0000313" key="5">
    <source>
        <dbReference type="EMBL" id="CAL8086568.1"/>
    </source>
</evidence>